<name>A0A9K3JSM0_HELAN</name>
<evidence type="ECO:0000313" key="1">
    <source>
        <dbReference type="EMBL" id="KAF5820479.1"/>
    </source>
</evidence>
<proteinExistence type="predicted"/>
<gene>
    <name evidence="1" type="ORF">HanXRQr2_Chr01g0002731</name>
</gene>
<dbReference type="EMBL" id="MNCJ02000316">
    <property type="protein sequence ID" value="KAF5820479.1"/>
    <property type="molecule type" value="Genomic_DNA"/>
</dbReference>
<dbReference type="Gramene" id="mRNA:HanXRQr2_Chr01g0002731">
    <property type="protein sequence ID" value="mRNA:HanXRQr2_Chr01g0002731"/>
    <property type="gene ID" value="HanXRQr2_Chr01g0002731"/>
</dbReference>
<reference evidence="1" key="1">
    <citation type="journal article" date="2017" name="Nature">
        <title>The sunflower genome provides insights into oil metabolism, flowering and Asterid evolution.</title>
        <authorList>
            <person name="Badouin H."/>
            <person name="Gouzy J."/>
            <person name="Grassa C.J."/>
            <person name="Murat F."/>
            <person name="Staton S.E."/>
            <person name="Cottret L."/>
            <person name="Lelandais-Briere C."/>
            <person name="Owens G.L."/>
            <person name="Carrere S."/>
            <person name="Mayjonade B."/>
            <person name="Legrand L."/>
            <person name="Gill N."/>
            <person name="Kane N.C."/>
            <person name="Bowers J.E."/>
            <person name="Hubner S."/>
            <person name="Bellec A."/>
            <person name="Berard A."/>
            <person name="Berges H."/>
            <person name="Blanchet N."/>
            <person name="Boniface M.C."/>
            <person name="Brunel D."/>
            <person name="Catrice O."/>
            <person name="Chaidir N."/>
            <person name="Claudel C."/>
            <person name="Donnadieu C."/>
            <person name="Faraut T."/>
            <person name="Fievet G."/>
            <person name="Helmstetter N."/>
            <person name="King M."/>
            <person name="Knapp S.J."/>
            <person name="Lai Z."/>
            <person name="Le Paslier M.C."/>
            <person name="Lippi Y."/>
            <person name="Lorenzon L."/>
            <person name="Mandel J.R."/>
            <person name="Marage G."/>
            <person name="Marchand G."/>
            <person name="Marquand E."/>
            <person name="Bret-Mestries E."/>
            <person name="Morien E."/>
            <person name="Nambeesan S."/>
            <person name="Nguyen T."/>
            <person name="Pegot-Espagnet P."/>
            <person name="Pouilly N."/>
            <person name="Raftis F."/>
            <person name="Sallet E."/>
            <person name="Schiex T."/>
            <person name="Thomas J."/>
            <person name="Vandecasteele C."/>
            <person name="Vares D."/>
            <person name="Vear F."/>
            <person name="Vautrin S."/>
            <person name="Crespi M."/>
            <person name="Mangin B."/>
            <person name="Burke J.M."/>
            <person name="Salse J."/>
            <person name="Munos S."/>
            <person name="Vincourt P."/>
            <person name="Rieseberg L.H."/>
            <person name="Langlade N.B."/>
        </authorList>
    </citation>
    <scope>NUCLEOTIDE SEQUENCE</scope>
    <source>
        <tissue evidence="1">Leaves</tissue>
    </source>
</reference>
<organism evidence="1 2">
    <name type="scientific">Helianthus annuus</name>
    <name type="common">Common sunflower</name>
    <dbReference type="NCBI Taxonomy" id="4232"/>
    <lineage>
        <taxon>Eukaryota</taxon>
        <taxon>Viridiplantae</taxon>
        <taxon>Streptophyta</taxon>
        <taxon>Embryophyta</taxon>
        <taxon>Tracheophyta</taxon>
        <taxon>Spermatophyta</taxon>
        <taxon>Magnoliopsida</taxon>
        <taxon>eudicotyledons</taxon>
        <taxon>Gunneridae</taxon>
        <taxon>Pentapetalae</taxon>
        <taxon>asterids</taxon>
        <taxon>campanulids</taxon>
        <taxon>Asterales</taxon>
        <taxon>Asteraceae</taxon>
        <taxon>Asteroideae</taxon>
        <taxon>Heliantheae alliance</taxon>
        <taxon>Heliantheae</taxon>
        <taxon>Helianthus</taxon>
    </lineage>
</organism>
<reference evidence="1" key="2">
    <citation type="submission" date="2020-06" db="EMBL/GenBank/DDBJ databases">
        <title>Helianthus annuus Genome sequencing and assembly Release 2.</title>
        <authorList>
            <person name="Gouzy J."/>
            <person name="Langlade N."/>
            <person name="Munos S."/>
        </authorList>
    </citation>
    <scope>NUCLEOTIDE SEQUENCE</scope>
    <source>
        <tissue evidence="1">Leaves</tissue>
    </source>
</reference>
<sequence length="54" mass="5878">MDLIRTILKVVRWSVGLSPLDSTSIGAQYLTVNRKVCKEPISSPPVLLTPGIDV</sequence>
<comment type="caution">
    <text evidence="1">The sequence shown here is derived from an EMBL/GenBank/DDBJ whole genome shotgun (WGS) entry which is preliminary data.</text>
</comment>
<keyword evidence="2" id="KW-1185">Reference proteome</keyword>
<accession>A0A9K3JSM0</accession>
<dbReference type="Proteomes" id="UP000215914">
    <property type="component" value="Unassembled WGS sequence"/>
</dbReference>
<dbReference type="AlphaFoldDB" id="A0A9K3JSM0"/>
<evidence type="ECO:0000313" key="2">
    <source>
        <dbReference type="Proteomes" id="UP000215914"/>
    </source>
</evidence>
<protein>
    <submittedName>
        <fullName evidence="1">Uncharacterized protein</fullName>
    </submittedName>
</protein>